<evidence type="ECO:0000313" key="2">
    <source>
        <dbReference type="Proteomes" id="UP000799539"/>
    </source>
</evidence>
<keyword evidence="2" id="KW-1185">Reference proteome</keyword>
<dbReference type="Proteomes" id="UP000799539">
    <property type="component" value="Unassembled WGS sequence"/>
</dbReference>
<organism evidence="1 2">
    <name type="scientific">Cercospora zeae-maydis SCOH1-5</name>
    <dbReference type="NCBI Taxonomy" id="717836"/>
    <lineage>
        <taxon>Eukaryota</taxon>
        <taxon>Fungi</taxon>
        <taxon>Dikarya</taxon>
        <taxon>Ascomycota</taxon>
        <taxon>Pezizomycotina</taxon>
        <taxon>Dothideomycetes</taxon>
        <taxon>Dothideomycetidae</taxon>
        <taxon>Mycosphaerellales</taxon>
        <taxon>Mycosphaerellaceae</taxon>
        <taxon>Cercospora</taxon>
    </lineage>
</organism>
<dbReference type="EMBL" id="ML992682">
    <property type="protein sequence ID" value="KAF2210288.1"/>
    <property type="molecule type" value="Genomic_DNA"/>
</dbReference>
<protein>
    <submittedName>
        <fullName evidence="1">Uncharacterized protein</fullName>
    </submittedName>
</protein>
<reference evidence="1" key="1">
    <citation type="journal article" date="2020" name="Stud. Mycol.">
        <title>101 Dothideomycetes genomes: a test case for predicting lifestyles and emergence of pathogens.</title>
        <authorList>
            <person name="Haridas S."/>
            <person name="Albert R."/>
            <person name="Binder M."/>
            <person name="Bloem J."/>
            <person name="Labutti K."/>
            <person name="Salamov A."/>
            <person name="Andreopoulos B."/>
            <person name="Baker S."/>
            <person name="Barry K."/>
            <person name="Bills G."/>
            <person name="Bluhm B."/>
            <person name="Cannon C."/>
            <person name="Castanera R."/>
            <person name="Culley D."/>
            <person name="Daum C."/>
            <person name="Ezra D."/>
            <person name="Gonzalez J."/>
            <person name="Henrissat B."/>
            <person name="Kuo A."/>
            <person name="Liang C."/>
            <person name="Lipzen A."/>
            <person name="Lutzoni F."/>
            <person name="Magnuson J."/>
            <person name="Mondo S."/>
            <person name="Nolan M."/>
            <person name="Ohm R."/>
            <person name="Pangilinan J."/>
            <person name="Park H.-J."/>
            <person name="Ramirez L."/>
            <person name="Alfaro M."/>
            <person name="Sun H."/>
            <person name="Tritt A."/>
            <person name="Yoshinaga Y."/>
            <person name="Zwiers L.-H."/>
            <person name="Turgeon B."/>
            <person name="Goodwin S."/>
            <person name="Spatafora J."/>
            <person name="Crous P."/>
            <person name="Grigoriev I."/>
        </authorList>
    </citation>
    <scope>NUCLEOTIDE SEQUENCE</scope>
    <source>
        <strain evidence="1">SCOH1-5</strain>
    </source>
</reference>
<accession>A0A6A6FA68</accession>
<dbReference type="OrthoDB" id="10443231at2759"/>
<sequence length="366" mass="39928">MPQTTRRAKEHFRQVRTALHVQGKRVSERFHADVHIYIVRQGRWYYYTALESQNHDQVEEKKQCGVLIKPPAEPQPSPLHPPLLLQSMNTANVMTNRRPAPRSGGRDDATSWWTCSMGETEGPSMSGVNFAAASVGPRSLCGAAVSTSARCGTRKWLMGSSMTCRRHARTTQTVALAPGCLVAESAPALFTRLAREETAWEVGTSDPGRVSYASAPRGMRAQSVVLRISADGKPFRCSWHLLFDSNGFVSTLALACSGTVSFSADDEPRSSRGSLSEECFEVLWLACGVERSSSAVRECRRGIVGSDAGACSTMTSGGMIENSASLKTRWPSVKRTNCCRRHARQGGGHTQQMGVTLGCWAETIEQ</sequence>
<name>A0A6A6FA68_9PEZI</name>
<dbReference type="AlphaFoldDB" id="A0A6A6FA68"/>
<evidence type="ECO:0000313" key="1">
    <source>
        <dbReference type="EMBL" id="KAF2210288.1"/>
    </source>
</evidence>
<proteinExistence type="predicted"/>
<gene>
    <name evidence="1" type="ORF">CERZMDRAFT_86330</name>
</gene>